<evidence type="ECO:0000256" key="1">
    <source>
        <dbReference type="ARBA" id="ARBA00008891"/>
    </source>
</evidence>
<accession>A0A4Y6V0R6</accession>
<dbReference type="InterPro" id="IPR012334">
    <property type="entry name" value="Pectin_lyas_fold"/>
</dbReference>
<dbReference type="PROSITE" id="PS00503">
    <property type="entry name" value="PECTINESTERASE_2"/>
    <property type="match status" value="1"/>
</dbReference>
<evidence type="ECO:0000256" key="3">
    <source>
        <dbReference type="ARBA" id="ARBA00023085"/>
    </source>
</evidence>
<comment type="catalytic activity">
    <reaction evidence="5">
        <text>[(1-&gt;4)-alpha-D-galacturonosyl methyl ester](n) + n H2O = [(1-&gt;4)-alpha-D-galacturonosyl](n) + n methanol + n H(+)</text>
        <dbReference type="Rhea" id="RHEA:22380"/>
        <dbReference type="Rhea" id="RHEA-COMP:14570"/>
        <dbReference type="Rhea" id="RHEA-COMP:14573"/>
        <dbReference type="ChEBI" id="CHEBI:15377"/>
        <dbReference type="ChEBI" id="CHEBI:15378"/>
        <dbReference type="ChEBI" id="CHEBI:17790"/>
        <dbReference type="ChEBI" id="CHEBI:140522"/>
        <dbReference type="ChEBI" id="CHEBI:140523"/>
        <dbReference type="EC" id="3.1.1.11"/>
    </reaction>
</comment>
<comment type="pathway">
    <text evidence="5">Glycan metabolism; pectin degradation; 2-dehydro-3-deoxy-D-gluconate from pectin: step 1/5.</text>
</comment>
<keyword evidence="3 5" id="KW-0063">Aspartyl esterase</keyword>
<dbReference type="KEGG" id="saca:FFV09_00385"/>
<dbReference type="RefSeq" id="WP_141450234.1">
    <property type="nucleotide sequence ID" value="NZ_CP041217.1"/>
</dbReference>
<proteinExistence type="inferred from homology"/>
<evidence type="ECO:0000313" key="8">
    <source>
        <dbReference type="EMBL" id="QDH23593.1"/>
    </source>
</evidence>
<feature type="active site" evidence="4">
    <location>
        <position position="176"/>
    </location>
</feature>
<dbReference type="EC" id="3.1.1.11" evidence="5"/>
<evidence type="ECO:0000259" key="7">
    <source>
        <dbReference type="Pfam" id="PF01095"/>
    </source>
</evidence>
<gene>
    <name evidence="8" type="ORF">FFV09_00385</name>
</gene>
<feature type="region of interest" description="Disordered" evidence="6">
    <location>
        <begin position="339"/>
        <end position="361"/>
    </location>
</feature>
<evidence type="ECO:0000256" key="2">
    <source>
        <dbReference type="ARBA" id="ARBA00022801"/>
    </source>
</evidence>
<dbReference type="GO" id="GO:0030599">
    <property type="term" value="F:pectinesterase activity"/>
    <property type="evidence" value="ECO:0007669"/>
    <property type="project" value="UniProtKB-UniRule"/>
</dbReference>
<dbReference type="SUPFAM" id="SSF51126">
    <property type="entry name" value="Pectin lyase-like"/>
    <property type="match status" value="1"/>
</dbReference>
<dbReference type="Gene3D" id="2.160.20.10">
    <property type="entry name" value="Single-stranded right-handed beta-helix, Pectin lyase-like"/>
    <property type="match status" value="1"/>
</dbReference>
<name>A0A4Y6V0R6_SACBS</name>
<feature type="compositionally biased region" description="Basic and acidic residues" evidence="6">
    <location>
        <begin position="345"/>
        <end position="361"/>
    </location>
</feature>
<dbReference type="GO" id="GO:0042545">
    <property type="term" value="P:cell wall modification"/>
    <property type="evidence" value="ECO:0007669"/>
    <property type="project" value="UniProtKB-UniRule"/>
</dbReference>
<dbReference type="PANTHER" id="PTHR31321">
    <property type="entry name" value="ACYL-COA THIOESTER HYDROLASE YBHC-RELATED"/>
    <property type="match status" value="1"/>
</dbReference>
<evidence type="ECO:0000256" key="5">
    <source>
        <dbReference type="RuleBase" id="RU000589"/>
    </source>
</evidence>
<dbReference type="AlphaFoldDB" id="A0A4Y6V0R6"/>
<dbReference type="EMBL" id="CP041217">
    <property type="protein sequence ID" value="QDH23593.1"/>
    <property type="molecule type" value="Genomic_DNA"/>
</dbReference>
<dbReference type="GO" id="GO:0045490">
    <property type="term" value="P:pectin catabolic process"/>
    <property type="evidence" value="ECO:0007669"/>
    <property type="project" value="UniProtKB-UniRule"/>
</dbReference>
<dbReference type="UniPathway" id="UPA00545">
    <property type="reaction ID" value="UER00823"/>
</dbReference>
<dbReference type="Pfam" id="PF01095">
    <property type="entry name" value="Pectinesterase"/>
    <property type="match status" value="2"/>
</dbReference>
<dbReference type="Proteomes" id="UP000316968">
    <property type="component" value="Chromosome"/>
</dbReference>
<keyword evidence="9" id="KW-1185">Reference proteome</keyword>
<organism evidence="8 9">
    <name type="scientific">Saccharibacillus brassicae</name>
    <dbReference type="NCBI Taxonomy" id="2583377"/>
    <lineage>
        <taxon>Bacteria</taxon>
        <taxon>Bacillati</taxon>
        <taxon>Bacillota</taxon>
        <taxon>Bacilli</taxon>
        <taxon>Bacillales</taxon>
        <taxon>Paenibacillaceae</taxon>
        <taxon>Saccharibacillus</taxon>
    </lineage>
</organism>
<dbReference type="InterPro" id="IPR000070">
    <property type="entry name" value="Pectinesterase_cat"/>
</dbReference>
<dbReference type="OrthoDB" id="9804686at2"/>
<dbReference type="InterPro" id="IPR011050">
    <property type="entry name" value="Pectin_lyase_fold/virulence"/>
</dbReference>
<dbReference type="PANTHER" id="PTHR31321:SF57">
    <property type="entry name" value="PECTINESTERASE 53-RELATED"/>
    <property type="match status" value="1"/>
</dbReference>
<evidence type="ECO:0000313" key="9">
    <source>
        <dbReference type="Proteomes" id="UP000316968"/>
    </source>
</evidence>
<reference evidence="8 9" key="1">
    <citation type="submission" date="2019-06" db="EMBL/GenBank/DDBJ databases">
        <title>Saccharibacillus brassicae sp. nov., an endophytic bacterium isolated from Chinese cabbage seeds (Brassica pekinensis).</title>
        <authorList>
            <person name="Jiang L."/>
            <person name="Lee J."/>
            <person name="Kim S.W."/>
        </authorList>
    </citation>
    <scope>NUCLEOTIDE SEQUENCE [LARGE SCALE GENOMIC DNA]</scope>
    <source>
        <strain evidence="9">KCTC 43072 / ATSA2</strain>
    </source>
</reference>
<feature type="domain" description="Pectinesterase catalytic" evidence="7">
    <location>
        <begin position="162"/>
        <end position="322"/>
    </location>
</feature>
<comment type="similarity">
    <text evidence="1">Belongs to the pectinesterase family.</text>
</comment>
<dbReference type="GO" id="GO:0009279">
    <property type="term" value="C:cell outer membrane"/>
    <property type="evidence" value="ECO:0007669"/>
    <property type="project" value="TreeGrafter"/>
</dbReference>
<dbReference type="InterPro" id="IPR033131">
    <property type="entry name" value="Pectinesterase_Asp_AS"/>
</dbReference>
<evidence type="ECO:0000256" key="6">
    <source>
        <dbReference type="SAM" id="MobiDB-lite"/>
    </source>
</evidence>
<keyword evidence="2 5" id="KW-0378">Hydrolase</keyword>
<protein>
    <recommendedName>
        <fullName evidence="5">Pectinesterase</fullName>
        <ecNumber evidence="5">3.1.1.11</ecNumber>
    </recommendedName>
</protein>
<sequence>MWVGREPLCEYATIQAAVDASERDNSGAPAAIYVLPGVYREQVVVYRSELSIVGIGHVELVMDRHARERGGDGEEIGTFATPTLFLGGSGLRLENVTVSNTAGPGEQVGQAIALTAHCDRAVFRCCTFRGHQDTLFTGPLPPAPQERKSFGGVPIREHHARYRQLYTHCRIEGTVDYIFGGAEACFERCELRSLARAGGASGGLSDGASGGERGGYVTAASTPQSGGAGYLFADCVLTAEPGVPAGSVYLGRPWREHARTVFAGCRMGAHIHPEGWHDWGRPDRRRTADYREYGTQPPPAAGERASWTVSQADGAYEAADWSKETMFADDWFWEADRGPAAYPNLRDDRPAAFKTERRDQL</sequence>
<feature type="domain" description="Pectinesterase catalytic" evidence="7">
    <location>
        <begin position="4"/>
        <end position="137"/>
    </location>
</feature>
<evidence type="ECO:0000256" key="4">
    <source>
        <dbReference type="PROSITE-ProRule" id="PRU10040"/>
    </source>
</evidence>